<proteinExistence type="predicted"/>
<reference evidence="1" key="1">
    <citation type="submission" date="2023-04" db="EMBL/GenBank/DDBJ databases">
        <authorList>
            <person name="Vijverberg K."/>
            <person name="Xiong W."/>
            <person name="Schranz E."/>
        </authorList>
    </citation>
    <scope>NUCLEOTIDE SEQUENCE</scope>
</reference>
<dbReference type="AlphaFoldDB" id="A0AA36E869"/>
<organism evidence="1 2">
    <name type="scientific">Lactuca saligna</name>
    <name type="common">Willowleaf lettuce</name>
    <dbReference type="NCBI Taxonomy" id="75948"/>
    <lineage>
        <taxon>Eukaryota</taxon>
        <taxon>Viridiplantae</taxon>
        <taxon>Streptophyta</taxon>
        <taxon>Embryophyta</taxon>
        <taxon>Tracheophyta</taxon>
        <taxon>Spermatophyta</taxon>
        <taxon>Magnoliopsida</taxon>
        <taxon>eudicotyledons</taxon>
        <taxon>Gunneridae</taxon>
        <taxon>Pentapetalae</taxon>
        <taxon>asterids</taxon>
        <taxon>campanulids</taxon>
        <taxon>Asterales</taxon>
        <taxon>Asteraceae</taxon>
        <taxon>Cichorioideae</taxon>
        <taxon>Cichorieae</taxon>
        <taxon>Lactucinae</taxon>
        <taxon>Lactuca</taxon>
    </lineage>
</organism>
<protein>
    <submittedName>
        <fullName evidence="1">Uncharacterized protein</fullName>
    </submittedName>
</protein>
<keyword evidence="2" id="KW-1185">Reference proteome</keyword>
<name>A0AA36E869_LACSI</name>
<gene>
    <name evidence="1" type="ORF">LSALG_LOCUS26143</name>
</gene>
<sequence>MASNWACCMHQMLDKHQMLSYLPLQLLNLILHQHVTPASDHEPNPWELNMSNASPGHHLGFLLSKEDVVLCAKVLETKYRCCGLEKEKKMPPRIKVITCTLLVPLNLKKPTLSNYGLQSTDYKLKKHGNDVQVYRK</sequence>
<accession>A0AA36E869</accession>
<dbReference type="Proteomes" id="UP001177003">
    <property type="component" value="Chromosome 5"/>
</dbReference>
<evidence type="ECO:0000313" key="2">
    <source>
        <dbReference type="Proteomes" id="UP001177003"/>
    </source>
</evidence>
<dbReference type="EMBL" id="OX465081">
    <property type="protein sequence ID" value="CAI9286736.1"/>
    <property type="molecule type" value="Genomic_DNA"/>
</dbReference>
<evidence type="ECO:0000313" key="1">
    <source>
        <dbReference type="EMBL" id="CAI9286736.1"/>
    </source>
</evidence>